<organism evidence="4 5">
    <name type="scientific">Trichoderma harzianum</name>
    <name type="common">Hypocrea lixii</name>
    <dbReference type="NCBI Taxonomy" id="5544"/>
    <lineage>
        <taxon>Eukaryota</taxon>
        <taxon>Fungi</taxon>
        <taxon>Dikarya</taxon>
        <taxon>Ascomycota</taxon>
        <taxon>Pezizomycotina</taxon>
        <taxon>Sordariomycetes</taxon>
        <taxon>Hypocreomycetidae</taxon>
        <taxon>Hypocreales</taxon>
        <taxon>Hypocreaceae</taxon>
        <taxon>Trichoderma</taxon>
    </lineage>
</organism>
<dbReference type="InterPro" id="IPR012338">
    <property type="entry name" value="Beta-lactam/transpept-like"/>
</dbReference>
<feature type="domain" description="Peptidase S12 Pab87-related C-terminal" evidence="3">
    <location>
        <begin position="417"/>
        <end position="511"/>
    </location>
</feature>
<dbReference type="PANTHER" id="PTHR46825">
    <property type="entry name" value="D-ALANYL-D-ALANINE-CARBOXYPEPTIDASE/ENDOPEPTIDASE AMPH"/>
    <property type="match status" value="1"/>
</dbReference>
<name>A0A2K0UAE4_TRIHA</name>
<evidence type="ECO:0000259" key="2">
    <source>
        <dbReference type="Pfam" id="PF00144"/>
    </source>
</evidence>
<feature type="domain" description="Beta-lactamase-related" evidence="2">
    <location>
        <begin position="20"/>
        <end position="365"/>
    </location>
</feature>
<evidence type="ECO:0000259" key="3">
    <source>
        <dbReference type="Pfam" id="PF11954"/>
    </source>
</evidence>
<dbReference type="Pfam" id="PF00144">
    <property type="entry name" value="Beta-lactamase"/>
    <property type="match status" value="1"/>
</dbReference>
<dbReference type="EMBL" id="MTYI01000058">
    <property type="protein sequence ID" value="PNP54749.1"/>
    <property type="molecule type" value="Genomic_DNA"/>
</dbReference>
<evidence type="ECO:0000256" key="1">
    <source>
        <dbReference type="ARBA" id="ARBA00038215"/>
    </source>
</evidence>
<dbReference type="Pfam" id="PF11954">
    <property type="entry name" value="DUF3471"/>
    <property type="match status" value="1"/>
</dbReference>
<dbReference type="InterPro" id="IPR050491">
    <property type="entry name" value="AmpC-like"/>
</dbReference>
<evidence type="ECO:0000313" key="5">
    <source>
        <dbReference type="Proteomes" id="UP000236290"/>
    </source>
</evidence>
<proteinExistence type="inferred from homology"/>
<evidence type="ECO:0008006" key="6">
    <source>
        <dbReference type="Google" id="ProtNLM"/>
    </source>
</evidence>
<evidence type="ECO:0000313" key="4">
    <source>
        <dbReference type="EMBL" id="PNP54749.1"/>
    </source>
</evidence>
<reference evidence="4 5" key="1">
    <citation type="submission" date="2017-02" db="EMBL/GenBank/DDBJ databases">
        <title>Genomes of Trichoderma spp. with biocontrol activity.</title>
        <authorList>
            <person name="Gardiner D."/>
            <person name="Kazan K."/>
            <person name="Vos C."/>
            <person name="Harvey P."/>
        </authorList>
    </citation>
    <scope>NUCLEOTIDE SEQUENCE [LARGE SCALE GENOMIC DNA]</scope>
    <source>
        <strain evidence="4 5">Tr1</strain>
    </source>
</reference>
<dbReference type="SUPFAM" id="SSF56601">
    <property type="entry name" value="beta-lactamase/transpeptidase-like"/>
    <property type="match status" value="1"/>
</dbReference>
<accession>A0A2K0UAE4</accession>
<dbReference type="AlphaFoldDB" id="A0A2K0UAE4"/>
<comment type="similarity">
    <text evidence="1">Belongs to the peptidase S12 family.</text>
</comment>
<gene>
    <name evidence="4" type="ORF">THARTR1_04954</name>
</gene>
<dbReference type="InterPro" id="IPR001466">
    <property type="entry name" value="Beta-lactam-related"/>
</dbReference>
<dbReference type="Gene3D" id="3.40.710.10">
    <property type="entry name" value="DD-peptidase/beta-lactamase superfamily"/>
    <property type="match status" value="1"/>
</dbReference>
<protein>
    <recommendedName>
        <fullName evidence="6">Beta-lactamase-related domain-containing protein</fullName>
    </recommendedName>
</protein>
<sequence>MKYRLQRRFSTWREIQNVTHQPGISIGIIYNGDEILKHNMGVMDVATKREPNSDTLYCIASLSKAFMAESIELLISDGHITWDTTIQSVIPEFKHREDPQQFSKMTLRDICSHRTGLIGLDEITQGLNGRILIPKKDVVKVCSAMPIKHAFRTKFHYNNGMYELAGCVVERLSRLPTWGHFQNDRIFTPLQMTRTTAFRSIHETDNNIAKSYIILENGEPQYIPPTELSADSMNGGSGGIRSSVNDLLKWCSYQLNKSAEKPKQADRDGAHTSVFNRAIIADSLSPLDGDYCTGWCYHQTPAKLGLISPNRALESPVVGLKSPSLVIYSHQGDVPGYTCNLYIIPDAQATIVVLSNGTGLGDATDWIAQDILQTMFKLKLKVDMIEAARKAATNYRDYYHKNFEEPLERHRQIDLKPVPLNEFVGTYSMKNLDTVTLRMTATKKSERLQMIVNDQADQVWEMKYYADDTFCHLPDTYNECLAKGINRTKWNTFLITFNRDEKGKIINCSWRLDDIDVIFNRV</sequence>
<dbReference type="InterPro" id="IPR021860">
    <property type="entry name" value="Peptidase_S12_Pab87-rel_C"/>
</dbReference>
<dbReference type="Proteomes" id="UP000236290">
    <property type="component" value="Unassembled WGS sequence"/>
</dbReference>
<comment type="caution">
    <text evidence="4">The sequence shown here is derived from an EMBL/GenBank/DDBJ whole genome shotgun (WGS) entry which is preliminary data.</text>
</comment>
<dbReference type="PANTHER" id="PTHR46825:SF14">
    <property type="entry name" value="BETA-LACTAMASE-RELATED DOMAIN-CONTAINING PROTEIN"/>
    <property type="match status" value="1"/>
</dbReference>
<dbReference type="OrthoDB" id="5946976at2759"/>